<accession>A0A261U138</accession>
<evidence type="ECO:0000256" key="2">
    <source>
        <dbReference type="ARBA" id="ARBA00022630"/>
    </source>
</evidence>
<keyword evidence="5" id="KW-0521">NADP</keyword>
<dbReference type="Gene3D" id="3.40.109.10">
    <property type="entry name" value="NADH Oxidase"/>
    <property type="match status" value="1"/>
</dbReference>
<dbReference type="PANTHER" id="PTHR43425:SF2">
    <property type="entry name" value="OXYGEN-INSENSITIVE NADPH NITROREDUCTASE"/>
    <property type="match status" value="1"/>
</dbReference>
<dbReference type="Pfam" id="PF00881">
    <property type="entry name" value="Nitroreductase"/>
    <property type="match status" value="1"/>
</dbReference>
<reference evidence="7 8" key="1">
    <citation type="submission" date="2017-05" db="EMBL/GenBank/DDBJ databases">
        <title>Complete and WGS of Bordetella genogroups.</title>
        <authorList>
            <person name="Spilker T."/>
            <person name="LiPuma J."/>
        </authorList>
    </citation>
    <scope>NUCLEOTIDE SEQUENCE [LARGE SCALE GENOMIC DNA]</scope>
    <source>
        <strain evidence="7 8">AU10456</strain>
    </source>
</reference>
<protein>
    <submittedName>
        <fullName evidence="7">NADPH-dependent oxidoreductase</fullName>
    </submittedName>
</protein>
<proteinExistence type="inferred from homology"/>
<dbReference type="RefSeq" id="WP_094798260.1">
    <property type="nucleotide sequence ID" value="NZ_NEVP01000001.1"/>
</dbReference>
<feature type="domain" description="Nitroreductase" evidence="6">
    <location>
        <begin position="36"/>
        <end position="195"/>
    </location>
</feature>
<gene>
    <name evidence="7" type="ORF">CAL25_01975</name>
</gene>
<keyword evidence="8" id="KW-1185">Reference proteome</keyword>
<evidence type="ECO:0000256" key="1">
    <source>
        <dbReference type="ARBA" id="ARBA00008366"/>
    </source>
</evidence>
<name>A0A261U138_9BORD</name>
<sequence>MDREAHHAALLAARYGNQPKPQHIHWTSVVEQQLAHKSVRTFLNHPLPEGTLDTMVAAAQSASTSSALHLWSVVAVTDKAMKQRISDTIAATVPTDRIPWIEEAPALLLWVADASRSATLTQEHGEDPVVLEHLDSFLMSSIDTTLAAQNAALAAESMGLGIVFLGVMRNAAKQVAELLGLPPYTFVAFGMAVGKPDPARASAARPRMPPAAVLHHNGFQKDRYRAYLDGYEAAYLKFRQEQNMKPKSWQSSVREAATSMSYMGGREHLREMVTEQGFKLR</sequence>
<comment type="similarity">
    <text evidence="1 5">Belongs to the flavin oxidoreductase frp family.</text>
</comment>
<dbReference type="PANTHER" id="PTHR43425">
    <property type="entry name" value="OXYGEN-INSENSITIVE NADPH NITROREDUCTASE"/>
    <property type="match status" value="1"/>
</dbReference>
<keyword evidence="4 5" id="KW-0560">Oxidoreductase</keyword>
<keyword evidence="2 5" id="KW-0285">Flavoprotein</keyword>
<dbReference type="AlphaFoldDB" id="A0A261U138"/>
<organism evidence="7 8">
    <name type="scientific">Bordetella genomosp. 5</name>
    <dbReference type="NCBI Taxonomy" id="1395608"/>
    <lineage>
        <taxon>Bacteria</taxon>
        <taxon>Pseudomonadati</taxon>
        <taxon>Pseudomonadota</taxon>
        <taxon>Betaproteobacteria</taxon>
        <taxon>Burkholderiales</taxon>
        <taxon>Alcaligenaceae</taxon>
        <taxon>Bordetella</taxon>
    </lineage>
</organism>
<evidence type="ECO:0000256" key="4">
    <source>
        <dbReference type="ARBA" id="ARBA00023002"/>
    </source>
</evidence>
<dbReference type="PIRSF" id="PIRSF005426">
    <property type="entry name" value="Frp"/>
    <property type="match status" value="1"/>
</dbReference>
<comment type="caution">
    <text evidence="7">The sequence shown here is derived from an EMBL/GenBank/DDBJ whole genome shotgun (WGS) entry which is preliminary data.</text>
</comment>
<evidence type="ECO:0000256" key="3">
    <source>
        <dbReference type="ARBA" id="ARBA00022643"/>
    </source>
</evidence>
<dbReference type="InterPro" id="IPR029479">
    <property type="entry name" value="Nitroreductase"/>
</dbReference>
<evidence type="ECO:0000313" key="8">
    <source>
        <dbReference type="Proteomes" id="UP000216913"/>
    </source>
</evidence>
<evidence type="ECO:0000256" key="5">
    <source>
        <dbReference type="PIRNR" id="PIRNR005426"/>
    </source>
</evidence>
<dbReference type="GO" id="GO:0016491">
    <property type="term" value="F:oxidoreductase activity"/>
    <property type="evidence" value="ECO:0007669"/>
    <property type="project" value="UniProtKB-UniRule"/>
</dbReference>
<dbReference type="OrthoDB" id="3181400at2"/>
<dbReference type="InterPro" id="IPR000415">
    <property type="entry name" value="Nitroreductase-like"/>
</dbReference>
<dbReference type="EMBL" id="NEVP01000001">
    <property type="protein sequence ID" value="OZI55207.1"/>
    <property type="molecule type" value="Genomic_DNA"/>
</dbReference>
<evidence type="ECO:0000313" key="7">
    <source>
        <dbReference type="EMBL" id="OZI55207.1"/>
    </source>
</evidence>
<dbReference type="SUPFAM" id="SSF55469">
    <property type="entry name" value="FMN-dependent nitroreductase-like"/>
    <property type="match status" value="1"/>
</dbReference>
<dbReference type="Proteomes" id="UP000216913">
    <property type="component" value="Unassembled WGS sequence"/>
</dbReference>
<dbReference type="InterPro" id="IPR016446">
    <property type="entry name" value="Flavin_OxRdtase_Frp"/>
</dbReference>
<keyword evidence="3 5" id="KW-0288">FMN</keyword>
<evidence type="ECO:0000259" key="6">
    <source>
        <dbReference type="Pfam" id="PF00881"/>
    </source>
</evidence>